<protein>
    <submittedName>
        <fullName evidence="1">CV_2116 domain-containing protein</fullName>
    </submittedName>
</protein>
<accession>A0ABW0RJX9</accession>
<dbReference type="EMBL" id="JBHSNL010000001">
    <property type="protein sequence ID" value="MFC5543835.1"/>
    <property type="molecule type" value="Genomic_DNA"/>
</dbReference>
<evidence type="ECO:0000313" key="1">
    <source>
        <dbReference type="EMBL" id="MFC5543835.1"/>
    </source>
</evidence>
<comment type="caution">
    <text evidence="1">The sequence shown here is derived from an EMBL/GenBank/DDBJ whole genome shotgun (WGS) entry which is preliminary data.</text>
</comment>
<evidence type="ECO:0000313" key="2">
    <source>
        <dbReference type="Proteomes" id="UP001596055"/>
    </source>
</evidence>
<organism evidence="1 2">
    <name type="scientific">Marinobacter koreensis</name>
    <dbReference type="NCBI Taxonomy" id="335974"/>
    <lineage>
        <taxon>Bacteria</taxon>
        <taxon>Pseudomonadati</taxon>
        <taxon>Pseudomonadota</taxon>
        <taxon>Gammaproteobacteria</taxon>
        <taxon>Pseudomonadales</taxon>
        <taxon>Marinobacteraceae</taxon>
        <taxon>Marinobacter</taxon>
    </lineage>
</organism>
<name>A0ABW0RJX9_9GAMM</name>
<dbReference type="Proteomes" id="UP001596055">
    <property type="component" value="Unassembled WGS sequence"/>
</dbReference>
<sequence length="82" mass="9262">MDIVEYKGFELVPAPYQLAETSEWAVRVTITRHHDVRGQSLEKTCIAQNRADTLEEAKYLAIQFGTGIIDGKHPDVSLDDLF</sequence>
<dbReference type="RefSeq" id="WP_248157852.1">
    <property type="nucleotide sequence ID" value="NZ_JAKZAJ010000003.1"/>
</dbReference>
<proteinExistence type="predicted"/>
<dbReference type="NCBIfam" id="NF046097">
    <property type="entry name" value="CV_2116_dom"/>
    <property type="match status" value="1"/>
</dbReference>
<gene>
    <name evidence="1" type="ORF">ACFPQA_02105</name>
</gene>
<keyword evidence="2" id="KW-1185">Reference proteome</keyword>
<reference evidence="2" key="1">
    <citation type="journal article" date="2019" name="Int. J. Syst. Evol. Microbiol.">
        <title>The Global Catalogue of Microorganisms (GCM) 10K type strain sequencing project: providing services to taxonomists for standard genome sequencing and annotation.</title>
        <authorList>
            <consortium name="The Broad Institute Genomics Platform"/>
            <consortium name="The Broad Institute Genome Sequencing Center for Infectious Disease"/>
            <person name="Wu L."/>
            <person name="Ma J."/>
        </authorList>
    </citation>
    <scope>NUCLEOTIDE SEQUENCE [LARGE SCALE GENOMIC DNA]</scope>
    <source>
        <strain evidence="2">CGMCC 4.1799</strain>
    </source>
</reference>